<dbReference type="Proteomes" id="UP000813068">
    <property type="component" value="Unassembled WGS sequence"/>
</dbReference>
<evidence type="ECO:0000259" key="3">
    <source>
        <dbReference type="PROSITE" id="PS50887"/>
    </source>
</evidence>
<dbReference type="NCBIfam" id="TIGR00229">
    <property type="entry name" value="sensory_box"/>
    <property type="match status" value="1"/>
</dbReference>
<dbReference type="SMART" id="SM00065">
    <property type="entry name" value="GAF"/>
    <property type="match status" value="1"/>
</dbReference>
<dbReference type="PROSITE" id="PS50887">
    <property type="entry name" value="GGDEF"/>
    <property type="match status" value="1"/>
</dbReference>
<dbReference type="Pfam" id="PF08447">
    <property type="entry name" value="PAS_3"/>
    <property type="match status" value="2"/>
</dbReference>
<proteinExistence type="predicted"/>
<organism evidence="4 5">
    <name type="scientific">Geopseudomonas aromaticivorans</name>
    <dbReference type="NCBI Taxonomy" id="2849492"/>
    <lineage>
        <taxon>Bacteria</taxon>
        <taxon>Pseudomonadati</taxon>
        <taxon>Pseudomonadota</taxon>
        <taxon>Gammaproteobacteria</taxon>
        <taxon>Pseudomonadales</taxon>
        <taxon>Pseudomonadaceae</taxon>
        <taxon>Geopseudomonas</taxon>
    </lineage>
</organism>
<dbReference type="InterPro" id="IPR013655">
    <property type="entry name" value="PAS_fold_3"/>
</dbReference>
<keyword evidence="4" id="KW-0808">Transferase</keyword>
<dbReference type="GO" id="GO:0052621">
    <property type="term" value="F:diguanylate cyclase activity"/>
    <property type="evidence" value="ECO:0007669"/>
    <property type="project" value="UniProtKB-EC"/>
</dbReference>
<dbReference type="SMART" id="SM00267">
    <property type="entry name" value="GGDEF"/>
    <property type="match status" value="1"/>
</dbReference>
<dbReference type="NCBIfam" id="TIGR00254">
    <property type="entry name" value="GGDEF"/>
    <property type="match status" value="1"/>
</dbReference>
<dbReference type="EC" id="2.7.7.65" evidence="4"/>
<evidence type="ECO:0000259" key="1">
    <source>
        <dbReference type="PROSITE" id="PS50112"/>
    </source>
</evidence>
<protein>
    <submittedName>
        <fullName evidence="4">Diguanylate cyclase</fullName>
        <ecNumber evidence="4">2.7.7.65</ecNumber>
    </submittedName>
</protein>
<evidence type="ECO:0000259" key="2">
    <source>
        <dbReference type="PROSITE" id="PS50113"/>
    </source>
</evidence>
<evidence type="ECO:0000313" key="4">
    <source>
        <dbReference type="EMBL" id="MBV2132403.1"/>
    </source>
</evidence>
<name>A0ABS6MUB6_9GAMM</name>
<feature type="domain" description="PAC" evidence="2">
    <location>
        <begin position="379"/>
        <end position="430"/>
    </location>
</feature>
<dbReference type="InterPro" id="IPR000160">
    <property type="entry name" value="GGDEF_dom"/>
</dbReference>
<dbReference type="Pfam" id="PF00990">
    <property type="entry name" value="GGDEF"/>
    <property type="match status" value="1"/>
</dbReference>
<dbReference type="SMART" id="SM00091">
    <property type="entry name" value="PAS"/>
    <property type="match status" value="1"/>
</dbReference>
<feature type="domain" description="GGDEF" evidence="3">
    <location>
        <begin position="463"/>
        <end position="594"/>
    </location>
</feature>
<reference evidence="4 5" key="1">
    <citation type="submission" date="2021-06" db="EMBL/GenBank/DDBJ databases">
        <title>Differences between aerobic and microaerobic xylene degrading microbial communities.</title>
        <authorList>
            <person name="Banerjee S."/>
            <person name="Tancsics A."/>
        </authorList>
    </citation>
    <scope>NUCLEOTIDE SEQUENCE [LARGE SCALE GENOMIC DNA]</scope>
    <source>
        <strain evidence="4 5">MAP12</strain>
    </source>
</reference>
<dbReference type="InterPro" id="IPR003018">
    <property type="entry name" value="GAF"/>
</dbReference>
<dbReference type="CDD" id="cd01949">
    <property type="entry name" value="GGDEF"/>
    <property type="match status" value="1"/>
</dbReference>
<keyword evidence="4" id="KW-0548">Nucleotidyltransferase</keyword>
<dbReference type="InterPro" id="IPR001610">
    <property type="entry name" value="PAC"/>
</dbReference>
<dbReference type="PANTHER" id="PTHR46663">
    <property type="entry name" value="DIGUANYLATE CYCLASE DGCT-RELATED"/>
    <property type="match status" value="1"/>
</dbReference>
<dbReference type="PROSITE" id="PS50112">
    <property type="entry name" value="PAS"/>
    <property type="match status" value="1"/>
</dbReference>
<dbReference type="InterPro" id="IPR000014">
    <property type="entry name" value="PAS"/>
</dbReference>
<dbReference type="SMART" id="SM00086">
    <property type="entry name" value="PAC"/>
    <property type="match status" value="2"/>
</dbReference>
<dbReference type="InterPro" id="IPR052163">
    <property type="entry name" value="DGC-Regulatory_Protein"/>
</dbReference>
<gene>
    <name evidence="4" type="ORF">KRX52_06250</name>
</gene>
<keyword evidence="5" id="KW-1185">Reference proteome</keyword>
<dbReference type="EMBL" id="JAHRGL010000015">
    <property type="protein sequence ID" value="MBV2132403.1"/>
    <property type="molecule type" value="Genomic_DNA"/>
</dbReference>
<dbReference type="InterPro" id="IPR000700">
    <property type="entry name" value="PAS-assoc_C"/>
</dbReference>
<dbReference type="PROSITE" id="PS50113">
    <property type="entry name" value="PAC"/>
    <property type="match status" value="2"/>
</dbReference>
<dbReference type="RefSeq" id="WP_217680531.1">
    <property type="nucleotide sequence ID" value="NZ_JAHRGL010000015.1"/>
</dbReference>
<comment type="caution">
    <text evidence="4">The sequence shown here is derived from an EMBL/GenBank/DDBJ whole genome shotgun (WGS) entry which is preliminary data.</text>
</comment>
<dbReference type="PANTHER" id="PTHR46663:SF4">
    <property type="entry name" value="DIGUANYLATE CYCLASE DGCT-RELATED"/>
    <property type="match status" value="1"/>
</dbReference>
<evidence type="ECO:0000313" key="5">
    <source>
        <dbReference type="Proteomes" id="UP000813068"/>
    </source>
</evidence>
<dbReference type="Pfam" id="PF01590">
    <property type="entry name" value="GAF"/>
    <property type="match status" value="1"/>
</dbReference>
<feature type="domain" description="PAS" evidence="1">
    <location>
        <begin position="170"/>
        <end position="236"/>
    </location>
</feature>
<sequence length="594" mass="65399">MLTPDDASPPLASWRPQDVVDARFAALARLARRHFGVTTALIMRIDDGRSSLLACAGETFGAALLDLSSCGPTFADEGIAVVADARADERLRDHPLVIDNPCLRFYARGPLIASSGSTLGTFCLFDDKPGELDDEQREFLRDLARLAAMAVESDSAAARLQEEADALRASEGRMALAIAGSATGIWDRNLQTQEIHYSAGWKSILGYADDQVSNRIEDSYQRIHPDDLAYVLASMQAHFDCKTASYDVEHRIRCQDGSYKWISSRGKVVSRDSAGKPLRMIGTTTDISTMHAMSERLQQSVDLITSLTDEVPGLVFQYRRLPQGESFFSYASAGIWDIYEVSPEQVASSEAAIDAIIHPDDRAAYRASLDTSAASLTPWDLEYRVQLPRQGLRWRQGAARPRRLEDGSTLWHGFITDVTDRKRIEAELQEFATIDFLTQLPNRRHFMTHIEAELARIRRSAGGCAAVLMCDMDHFKAINDQWGHALGDLALKHVASILRGQLRKTDMAGRVGGEEFAVVLSGAGIPEAIAFARRVQQRLAATPLPEGEQRIALTISIGIAIMTASDASVDTALSRSDKALYRAKESGRNRIECL</sequence>
<feature type="domain" description="PAC" evidence="2">
    <location>
        <begin position="246"/>
        <end position="299"/>
    </location>
</feature>
<accession>A0ABS6MUB6</accession>
<dbReference type="CDD" id="cd00130">
    <property type="entry name" value="PAS"/>
    <property type="match status" value="2"/>
</dbReference>